<dbReference type="KEGG" id="mej:Q7A_2830"/>
<dbReference type="eggNOG" id="COG0797">
    <property type="taxonomic scope" value="Bacteria"/>
</dbReference>
<dbReference type="CDD" id="cd22268">
    <property type="entry name" value="DPBB_RlpA-like"/>
    <property type="match status" value="1"/>
</dbReference>
<keyword evidence="7" id="KW-0449">Lipoprotein</keyword>
<dbReference type="FunFam" id="2.40.40.10:FF:000003">
    <property type="entry name" value="Endolytic peptidoglycan transglycosylase RlpA"/>
    <property type="match status" value="1"/>
</dbReference>
<dbReference type="InterPro" id="IPR036908">
    <property type="entry name" value="RlpA-like_sf"/>
</dbReference>
<keyword evidence="1" id="KW-0732">Signal</keyword>
<dbReference type="Pfam" id="PF05036">
    <property type="entry name" value="SPOR"/>
    <property type="match status" value="1"/>
</dbReference>
<dbReference type="AlphaFoldDB" id="I1XMJ3"/>
<dbReference type="InterPro" id="IPR012997">
    <property type="entry name" value="RplA"/>
</dbReference>
<dbReference type="HAMAP" id="MF_02071">
    <property type="entry name" value="RlpA"/>
    <property type="match status" value="1"/>
</dbReference>
<dbReference type="GO" id="GO:0042834">
    <property type="term" value="F:peptidoglycan binding"/>
    <property type="evidence" value="ECO:0007669"/>
    <property type="project" value="InterPro"/>
</dbReference>
<dbReference type="PATRIC" id="fig|754476.3.peg.2777"/>
<dbReference type="NCBIfam" id="TIGR00413">
    <property type="entry name" value="rlpA"/>
    <property type="match status" value="1"/>
</dbReference>
<dbReference type="STRING" id="754476.Q7A_2830"/>
<protein>
    <recommendedName>
        <fullName evidence="4">Endolytic peptidoglycan transglycosylase RlpA</fullName>
        <ecNumber evidence="4">4.2.2.-</ecNumber>
    </recommendedName>
</protein>
<dbReference type="SUPFAM" id="SSF50685">
    <property type="entry name" value="Barwin-like endoglucanases"/>
    <property type="match status" value="1"/>
</dbReference>
<keyword evidence="2 4" id="KW-0456">Lyase</keyword>
<dbReference type="eggNOG" id="COG3087">
    <property type="taxonomic scope" value="Bacteria"/>
</dbReference>
<dbReference type="InterPro" id="IPR036680">
    <property type="entry name" value="SPOR-like_sf"/>
</dbReference>
<sequence length="283" mass="31302">MKRRVVKYLTLSVMLTGLWSCGTVTEQQDSAPKAKPDVSKIPDAVPRDEPRSKYGNPASYEVFGRRYYTLTSSENYLERGKASWYGTKFHGRRTSSGEPYDMYAMTAAHKTLPLPSYAEVTNLENGRKVVVKINDRGPFHDDRLIDLSYSAATKLGIIDKGTGLVEVRAISSKNVVASTAAKNVVIADVTPKADTTVPAPTSTIGKVALFLQIGAFSTLSRAEQIKQQVQQQIQERVHISSVERAQTPLYRVRIGPLESVEYGDRIANQLMGLGFSDTRLIKE</sequence>
<dbReference type="InterPro" id="IPR007730">
    <property type="entry name" value="SPOR-like_dom"/>
</dbReference>
<dbReference type="EC" id="4.2.2.-" evidence="4"/>
<keyword evidence="3 4" id="KW-0961">Cell wall biogenesis/degradation</keyword>
<evidence type="ECO:0000256" key="5">
    <source>
        <dbReference type="RuleBase" id="RU003495"/>
    </source>
</evidence>
<dbReference type="GO" id="GO:0071555">
    <property type="term" value="P:cell wall organization"/>
    <property type="evidence" value="ECO:0007669"/>
    <property type="project" value="UniProtKB-KW"/>
</dbReference>
<comment type="function">
    <text evidence="4">Lytic transglycosylase with a strong preference for naked glycan strands that lack stem peptides.</text>
</comment>
<dbReference type="InterPro" id="IPR034718">
    <property type="entry name" value="RlpA"/>
</dbReference>
<dbReference type="OrthoDB" id="9779128at2"/>
<dbReference type="Proteomes" id="UP000009144">
    <property type="component" value="Chromosome"/>
</dbReference>
<evidence type="ECO:0000256" key="2">
    <source>
        <dbReference type="ARBA" id="ARBA00023239"/>
    </source>
</evidence>
<dbReference type="Pfam" id="PF03330">
    <property type="entry name" value="DPBB_1"/>
    <property type="match status" value="1"/>
</dbReference>
<reference evidence="7 8" key="2">
    <citation type="journal article" date="2013" name="Int. J. Syst. Evol. Microbiol.">
        <title>Methylophaga nitratireducenticrescens sp. nov. and Methylophaga frappieri sp. nov., isolated from the biofilm of the methanol-fed denitrification system treating the seawater at the Montreal Biodome.</title>
        <authorList>
            <person name="Villeneuve C."/>
            <person name="Martineau C."/>
            <person name="Mauffrey F."/>
            <person name="Villemur R."/>
        </authorList>
    </citation>
    <scope>NUCLEOTIDE SEQUENCE [LARGE SCALE GENOMIC DNA]</scope>
    <source>
        <strain evidence="7 8">JAM1</strain>
    </source>
</reference>
<dbReference type="GO" id="GO:0008932">
    <property type="term" value="F:lytic endotransglycosylase activity"/>
    <property type="evidence" value="ECO:0007669"/>
    <property type="project" value="UniProtKB-UniRule"/>
</dbReference>
<dbReference type="SUPFAM" id="SSF110997">
    <property type="entry name" value="Sporulation related repeat"/>
    <property type="match status" value="1"/>
</dbReference>
<feature type="compositionally biased region" description="Basic and acidic residues" evidence="6">
    <location>
        <begin position="32"/>
        <end position="52"/>
    </location>
</feature>
<comment type="similarity">
    <text evidence="4 5">Belongs to the RlpA family.</text>
</comment>
<evidence type="ECO:0000256" key="3">
    <source>
        <dbReference type="ARBA" id="ARBA00023316"/>
    </source>
</evidence>
<keyword evidence="8" id="KW-1185">Reference proteome</keyword>
<reference evidence="7 8" key="1">
    <citation type="journal article" date="2012" name="J. Bacteriol.">
        <title>Complete genome sequences of Methylophaga sp. strain JAM1 and Methylophaga sp. strain JAM7.</title>
        <authorList>
            <person name="Villeneuve C."/>
            <person name="Martineau C."/>
            <person name="Mauffrey F."/>
            <person name="Villemur R."/>
        </authorList>
    </citation>
    <scope>NUCLEOTIDE SEQUENCE [LARGE SCALE GENOMIC DNA]</scope>
    <source>
        <strain evidence="7 8">JAM1</strain>
    </source>
</reference>
<dbReference type="Gene3D" id="2.40.40.10">
    <property type="entry name" value="RlpA-like domain"/>
    <property type="match status" value="1"/>
</dbReference>
<dbReference type="PROSITE" id="PS51724">
    <property type="entry name" value="SPOR"/>
    <property type="match status" value="1"/>
</dbReference>
<dbReference type="RefSeq" id="WP_014707973.1">
    <property type="nucleotide sequence ID" value="NC_017857.3"/>
</dbReference>
<dbReference type="Gene3D" id="3.30.70.1070">
    <property type="entry name" value="Sporulation related repeat"/>
    <property type="match status" value="1"/>
</dbReference>
<gene>
    <name evidence="4" type="primary">rlpA</name>
    <name evidence="7" type="ordered locus">Q7A_2830</name>
</gene>
<evidence type="ECO:0000313" key="8">
    <source>
        <dbReference type="Proteomes" id="UP000009144"/>
    </source>
</evidence>
<proteinExistence type="inferred from homology"/>
<evidence type="ECO:0000256" key="6">
    <source>
        <dbReference type="SAM" id="MobiDB-lite"/>
    </source>
</evidence>
<dbReference type="GO" id="GO:0000270">
    <property type="term" value="P:peptidoglycan metabolic process"/>
    <property type="evidence" value="ECO:0007669"/>
    <property type="project" value="UniProtKB-UniRule"/>
</dbReference>
<feature type="region of interest" description="Disordered" evidence="6">
    <location>
        <begin position="26"/>
        <end position="55"/>
    </location>
</feature>
<accession>I1XMJ3</accession>
<evidence type="ECO:0000256" key="1">
    <source>
        <dbReference type="ARBA" id="ARBA00022729"/>
    </source>
</evidence>
<dbReference type="HOGENOM" id="CLU_042923_3_4_6"/>
<dbReference type="InterPro" id="IPR009009">
    <property type="entry name" value="RlpA-like_DPBB"/>
</dbReference>
<organism evidence="7 8">
    <name type="scientific">Methylophaga nitratireducenticrescens</name>
    <dbReference type="NCBI Taxonomy" id="754476"/>
    <lineage>
        <taxon>Bacteria</taxon>
        <taxon>Pseudomonadati</taxon>
        <taxon>Pseudomonadota</taxon>
        <taxon>Gammaproteobacteria</taxon>
        <taxon>Thiotrichales</taxon>
        <taxon>Piscirickettsiaceae</taxon>
        <taxon>Methylophaga</taxon>
    </lineage>
</organism>
<evidence type="ECO:0000313" key="7">
    <source>
        <dbReference type="EMBL" id="AFI85612.1"/>
    </source>
</evidence>
<evidence type="ECO:0000256" key="4">
    <source>
        <dbReference type="HAMAP-Rule" id="MF_02071"/>
    </source>
</evidence>
<dbReference type="EMBL" id="CP003390">
    <property type="protein sequence ID" value="AFI85612.1"/>
    <property type="molecule type" value="Genomic_DNA"/>
</dbReference>
<dbReference type="PANTHER" id="PTHR34183:SF1">
    <property type="entry name" value="ENDOLYTIC PEPTIDOGLYCAN TRANSGLYCOSYLASE RLPA"/>
    <property type="match status" value="1"/>
</dbReference>
<name>I1XMJ3_METNJ</name>
<dbReference type="GO" id="GO:0009279">
    <property type="term" value="C:cell outer membrane"/>
    <property type="evidence" value="ECO:0007669"/>
    <property type="project" value="TreeGrafter"/>
</dbReference>
<dbReference type="PANTHER" id="PTHR34183">
    <property type="entry name" value="ENDOLYTIC PEPTIDOGLYCAN TRANSGLYCOSYLASE RLPA"/>
    <property type="match status" value="1"/>
</dbReference>